<name>A0ABT6BAP5_9GAMM</name>
<keyword evidence="4 5" id="KW-0975">Bacterial flagellum</keyword>
<evidence type="ECO:0000256" key="3">
    <source>
        <dbReference type="ARBA" id="ARBA00018024"/>
    </source>
</evidence>
<evidence type="ECO:0000256" key="1">
    <source>
        <dbReference type="ARBA" id="ARBA00004117"/>
    </source>
</evidence>
<reference evidence="6 7" key="1">
    <citation type="journal article" date="2024" name="Curr. Microbiol.">
        <title>Luteibacter sahnii sp. nov., A Novel Yellow-Colored Xanthomonadin Pigment Producing Probiotic Bacterium from Healthy Rice Seed Microbiome.</title>
        <authorList>
            <person name="Jaiswal G."/>
            <person name="Rana R."/>
            <person name="Nayak P.K."/>
            <person name="Chouhan R."/>
            <person name="Gandhi S.G."/>
            <person name="Patel H.K."/>
            <person name="Patil P.B."/>
        </authorList>
    </citation>
    <scope>NUCLEOTIDE SEQUENCE [LARGE SCALE GENOMIC DNA]</scope>
    <source>
        <strain evidence="6 7">PPL201</strain>
    </source>
</reference>
<keyword evidence="6" id="KW-0966">Cell projection</keyword>
<evidence type="ECO:0000313" key="6">
    <source>
        <dbReference type="EMBL" id="MDF4025149.1"/>
    </source>
</evidence>
<comment type="caution">
    <text evidence="6">The sequence shown here is derived from an EMBL/GenBank/DDBJ whole genome shotgun (WGS) entry which is preliminary data.</text>
</comment>
<keyword evidence="6" id="KW-0969">Cilium</keyword>
<keyword evidence="7" id="KW-1185">Reference proteome</keyword>
<evidence type="ECO:0000256" key="5">
    <source>
        <dbReference type="HAMAP-Rule" id="MF_00724"/>
    </source>
</evidence>
<dbReference type="Pfam" id="PF02049">
    <property type="entry name" value="FliE"/>
    <property type="match status" value="1"/>
</dbReference>
<dbReference type="RefSeq" id="WP_320549660.1">
    <property type="nucleotide sequence ID" value="NZ_JAQLOK010000001.1"/>
</dbReference>
<evidence type="ECO:0000256" key="2">
    <source>
        <dbReference type="ARBA" id="ARBA00009272"/>
    </source>
</evidence>
<comment type="subcellular location">
    <subcellularLocation>
        <location evidence="1 5">Bacterial flagellum basal body</location>
    </subcellularLocation>
</comment>
<dbReference type="InterPro" id="IPR001624">
    <property type="entry name" value="FliE"/>
</dbReference>
<proteinExistence type="inferred from homology"/>
<sequence length="113" mass="12276">MSTIDVNNLLSQMRRISAQTEMPAIRGVGGLGNETAPVAKGSFGDVLRQSIDGVAKAQDKAEKLSNAFERGDPSVDLAQVMIQGQRADLGFRAMTEVRNKFVDAYKEIMNMSI</sequence>
<dbReference type="EMBL" id="JARJJS010000002">
    <property type="protein sequence ID" value="MDF4025149.1"/>
    <property type="molecule type" value="Genomic_DNA"/>
</dbReference>
<dbReference type="PANTHER" id="PTHR34653:SF1">
    <property type="entry name" value="FLAGELLAR HOOK-BASAL BODY COMPLEX PROTEIN FLIE"/>
    <property type="match status" value="1"/>
</dbReference>
<dbReference type="Proteomes" id="UP001528850">
    <property type="component" value="Unassembled WGS sequence"/>
</dbReference>
<dbReference type="NCBIfam" id="TIGR00205">
    <property type="entry name" value="fliE"/>
    <property type="match status" value="1"/>
</dbReference>
<organism evidence="6 7">
    <name type="scientific">Luteibacter sahnii</name>
    <dbReference type="NCBI Taxonomy" id="3021977"/>
    <lineage>
        <taxon>Bacteria</taxon>
        <taxon>Pseudomonadati</taxon>
        <taxon>Pseudomonadota</taxon>
        <taxon>Gammaproteobacteria</taxon>
        <taxon>Lysobacterales</taxon>
        <taxon>Rhodanobacteraceae</taxon>
        <taxon>Luteibacter</taxon>
    </lineage>
</organism>
<comment type="similarity">
    <text evidence="2 5">Belongs to the FliE family.</text>
</comment>
<dbReference type="PANTHER" id="PTHR34653">
    <property type="match status" value="1"/>
</dbReference>
<dbReference type="HAMAP" id="MF_00724">
    <property type="entry name" value="FliE"/>
    <property type="match status" value="1"/>
</dbReference>
<evidence type="ECO:0000256" key="4">
    <source>
        <dbReference type="ARBA" id="ARBA00023143"/>
    </source>
</evidence>
<dbReference type="PRINTS" id="PR01006">
    <property type="entry name" value="FLGHOOKFLIE"/>
</dbReference>
<keyword evidence="6" id="KW-0282">Flagellum</keyword>
<protein>
    <recommendedName>
        <fullName evidence="3 5">Flagellar hook-basal body complex protein FliE</fullName>
    </recommendedName>
</protein>
<accession>A0ABT6BAP5</accession>
<evidence type="ECO:0000313" key="7">
    <source>
        <dbReference type="Proteomes" id="UP001528850"/>
    </source>
</evidence>
<gene>
    <name evidence="5 6" type="primary">fliE</name>
    <name evidence="6" type="ORF">P3W24_09260</name>
</gene>